<dbReference type="AlphaFoldDB" id="A0A0R0AFH4"/>
<comment type="pathway">
    <text evidence="1 9">Porphyrin-containing compound metabolism; protoporphyrin-IX biosynthesis; coproporphyrinogen-III from 5-aminolevulinate: step 3/4.</text>
</comment>
<keyword evidence="5 9" id="KW-0627">Porphyrin biosynthesis</keyword>
<evidence type="ECO:0000256" key="8">
    <source>
        <dbReference type="ARBA" id="ARBA00048617"/>
    </source>
</evidence>
<comment type="function">
    <text evidence="6 9">Catalyzes cyclization of the linear tetrapyrrole, hydroxymethylbilane, to the macrocyclic uroporphyrinogen III.</text>
</comment>
<evidence type="ECO:0000313" key="11">
    <source>
        <dbReference type="EMBL" id="KRG42921.1"/>
    </source>
</evidence>
<dbReference type="Proteomes" id="UP000050836">
    <property type="component" value="Unassembled WGS sequence"/>
</dbReference>
<dbReference type="SUPFAM" id="SSF69618">
    <property type="entry name" value="HemD-like"/>
    <property type="match status" value="1"/>
</dbReference>
<comment type="catalytic activity">
    <reaction evidence="8 9">
        <text>hydroxymethylbilane = uroporphyrinogen III + H2O</text>
        <dbReference type="Rhea" id="RHEA:18965"/>
        <dbReference type="ChEBI" id="CHEBI:15377"/>
        <dbReference type="ChEBI" id="CHEBI:57308"/>
        <dbReference type="ChEBI" id="CHEBI:57845"/>
        <dbReference type="EC" id="4.2.1.75"/>
    </reaction>
</comment>
<accession>A0A0R0AFH4</accession>
<reference evidence="11 12" key="1">
    <citation type="submission" date="2015-10" db="EMBL/GenBank/DDBJ databases">
        <title>Genome sequencing and analysis of members of genus Stenotrophomonas.</title>
        <authorList>
            <person name="Patil P.P."/>
            <person name="Midha S."/>
            <person name="Patil P.B."/>
        </authorList>
    </citation>
    <scope>NUCLEOTIDE SEQUENCE [LARGE SCALE GENOMIC DNA]</scope>
    <source>
        <strain evidence="11 12">JCM 9942</strain>
    </source>
</reference>
<dbReference type="GO" id="GO:0006780">
    <property type="term" value="P:uroporphyrinogen III biosynthetic process"/>
    <property type="evidence" value="ECO:0007669"/>
    <property type="project" value="UniProtKB-UniRule"/>
</dbReference>
<keyword evidence="4 9" id="KW-0456">Lyase</keyword>
<sequence length="265" mass="27895">MHAMNAPAYVPTDTPWHLISLRPQGQHDALRRAAARIGARTVALSPWRLRLRNDAATRAQLAQALACDRIVFTSPAAVDAAARLLPLAQIPPGHAVTVGEGTARELRRRGVAGVQAPSRMDSEGLLALPAMRHLQGKRVALVTAPGGRGMIAAQVQAMGAQLLRADVYDRVPLPVSAATVARLQALQGITVLALSSGEALEHLLTQLPEPLIERWRAAPVVSASARLAELARSLGFGQVHVAAGPMPAQLASAAYAVLHPQDPAP</sequence>
<evidence type="ECO:0000256" key="6">
    <source>
        <dbReference type="ARBA" id="ARBA00037589"/>
    </source>
</evidence>
<evidence type="ECO:0000313" key="12">
    <source>
        <dbReference type="Proteomes" id="UP000050836"/>
    </source>
</evidence>
<comment type="caution">
    <text evidence="11">The sequence shown here is derived from an EMBL/GenBank/DDBJ whole genome shotgun (WGS) entry which is preliminary data.</text>
</comment>
<gene>
    <name evidence="11" type="ORF">ARC78_08020</name>
</gene>
<comment type="similarity">
    <text evidence="2 9">Belongs to the uroporphyrinogen-III synthase family.</text>
</comment>
<dbReference type="GO" id="GO:0004852">
    <property type="term" value="F:uroporphyrinogen-III synthase activity"/>
    <property type="evidence" value="ECO:0007669"/>
    <property type="project" value="UniProtKB-UniRule"/>
</dbReference>
<evidence type="ECO:0000256" key="5">
    <source>
        <dbReference type="ARBA" id="ARBA00023244"/>
    </source>
</evidence>
<dbReference type="Pfam" id="PF02602">
    <property type="entry name" value="HEM4"/>
    <property type="match status" value="1"/>
</dbReference>
<dbReference type="InterPro" id="IPR003754">
    <property type="entry name" value="4pyrrol_synth_uPrphyn_synth"/>
</dbReference>
<dbReference type="PANTHER" id="PTHR38042">
    <property type="entry name" value="UROPORPHYRINOGEN-III SYNTHASE, CHLOROPLASTIC"/>
    <property type="match status" value="1"/>
</dbReference>
<dbReference type="EMBL" id="LLXS01000016">
    <property type="protein sequence ID" value="KRG42921.1"/>
    <property type="molecule type" value="Genomic_DNA"/>
</dbReference>
<evidence type="ECO:0000256" key="7">
    <source>
        <dbReference type="ARBA" id="ARBA00040167"/>
    </source>
</evidence>
<keyword evidence="12" id="KW-1185">Reference proteome</keyword>
<dbReference type="GO" id="GO:0006782">
    <property type="term" value="P:protoporphyrinogen IX biosynthetic process"/>
    <property type="evidence" value="ECO:0007669"/>
    <property type="project" value="UniProtKB-UniRule"/>
</dbReference>
<proteinExistence type="inferred from homology"/>
<dbReference type="CDD" id="cd06578">
    <property type="entry name" value="HemD"/>
    <property type="match status" value="1"/>
</dbReference>
<protein>
    <recommendedName>
        <fullName evidence="7 9">Uroporphyrinogen-III synthase</fullName>
        <ecNumber evidence="3 9">4.2.1.75</ecNumber>
    </recommendedName>
</protein>
<dbReference type="Gene3D" id="3.40.50.10090">
    <property type="match status" value="2"/>
</dbReference>
<name>A0A0R0AFH4_9GAMM</name>
<dbReference type="PANTHER" id="PTHR38042:SF1">
    <property type="entry name" value="UROPORPHYRINOGEN-III SYNTHASE, CHLOROPLASTIC"/>
    <property type="match status" value="1"/>
</dbReference>
<feature type="domain" description="Tetrapyrrole biosynthesis uroporphyrinogen III synthase" evidence="10">
    <location>
        <begin position="30"/>
        <end position="250"/>
    </location>
</feature>
<dbReference type="EC" id="4.2.1.75" evidence="3 9"/>
<evidence type="ECO:0000256" key="1">
    <source>
        <dbReference type="ARBA" id="ARBA00004772"/>
    </source>
</evidence>
<dbReference type="UniPathway" id="UPA00251">
    <property type="reaction ID" value="UER00320"/>
</dbReference>
<evidence type="ECO:0000259" key="10">
    <source>
        <dbReference type="Pfam" id="PF02602"/>
    </source>
</evidence>
<evidence type="ECO:0000256" key="4">
    <source>
        <dbReference type="ARBA" id="ARBA00023239"/>
    </source>
</evidence>
<dbReference type="InterPro" id="IPR036108">
    <property type="entry name" value="4pyrrol_syn_uPrphyn_synt_sf"/>
</dbReference>
<organism evidence="11 12">
    <name type="scientific">Stenotrophomonas pictorum JCM 9942</name>
    <dbReference type="NCBI Taxonomy" id="1236960"/>
    <lineage>
        <taxon>Bacteria</taxon>
        <taxon>Pseudomonadati</taxon>
        <taxon>Pseudomonadota</taxon>
        <taxon>Gammaproteobacteria</taxon>
        <taxon>Lysobacterales</taxon>
        <taxon>Lysobacteraceae</taxon>
        <taxon>Stenotrophomonas</taxon>
    </lineage>
</organism>
<evidence type="ECO:0000256" key="3">
    <source>
        <dbReference type="ARBA" id="ARBA00013109"/>
    </source>
</evidence>
<dbReference type="InterPro" id="IPR039793">
    <property type="entry name" value="UROS/Hem4"/>
</dbReference>
<evidence type="ECO:0000256" key="2">
    <source>
        <dbReference type="ARBA" id="ARBA00008133"/>
    </source>
</evidence>
<evidence type="ECO:0000256" key="9">
    <source>
        <dbReference type="RuleBase" id="RU366031"/>
    </source>
</evidence>